<dbReference type="PANTHER" id="PTHR33840:SF2">
    <property type="entry name" value="TLE1 PHOSPHOLIPASE DOMAIN-CONTAINING PROTEIN"/>
    <property type="match status" value="1"/>
</dbReference>
<evidence type="ECO:0000256" key="1">
    <source>
        <dbReference type="SAM" id="MobiDB-lite"/>
    </source>
</evidence>
<dbReference type="EMBL" id="VXIT01000013">
    <property type="protein sequence ID" value="KAA6408633.1"/>
    <property type="molecule type" value="Genomic_DNA"/>
</dbReference>
<feature type="region of interest" description="Disordered" evidence="1">
    <location>
        <begin position="455"/>
        <end position="501"/>
    </location>
</feature>
<evidence type="ECO:0000313" key="3">
    <source>
        <dbReference type="EMBL" id="KAA6408633.1"/>
    </source>
</evidence>
<accession>A0A5M8PHV7</accession>
<dbReference type="InterPro" id="IPR018712">
    <property type="entry name" value="Tle1-like_cat"/>
</dbReference>
<dbReference type="Pfam" id="PF09994">
    <property type="entry name" value="T6SS_Tle1-like_cat"/>
    <property type="match status" value="1"/>
</dbReference>
<gene>
    <name evidence="3" type="ORF">FRX48_07715</name>
</gene>
<feature type="compositionally biased region" description="Polar residues" evidence="1">
    <location>
        <begin position="351"/>
        <end position="366"/>
    </location>
</feature>
<feature type="region of interest" description="Disordered" evidence="1">
    <location>
        <begin position="284"/>
        <end position="380"/>
    </location>
</feature>
<reference evidence="3 4" key="1">
    <citation type="submission" date="2019-09" db="EMBL/GenBank/DDBJ databases">
        <title>The hologenome of the rock-dwelling lichen Lasallia pustulata.</title>
        <authorList>
            <person name="Greshake Tzovaras B."/>
            <person name="Segers F."/>
            <person name="Bicker A."/>
            <person name="Dal Grande F."/>
            <person name="Otte J."/>
            <person name="Hankeln T."/>
            <person name="Schmitt I."/>
            <person name="Ebersberger I."/>
        </authorList>
    </citation>
    <scope>NUCLEOTIDE SEQUENCE [LARGE SCALE GENOMIC DNA]</scope>
    <source>
        <strain evidence="3">A1-1</strain>
    </source>
</reference>
<dbReference type="Proteomes" id="UP000324767">
    <property type="component" value="Unassembled WGS sequence"/>
</dbReference>
<name>A0A5M8PHV7_9LECA</name>
<dbReference type="PANTHER" id="PTHR33840">
    <property type="match status" value="1"/>
</dbReference>
<dbReference type="OrthoDB" id="3162439at2759"/>
<feature type="region of interest" description="Disordered" evidence="1">
    <location>
        <begin position="1"/>
        <end position="27"/>
    </location>
</feature>
<comment type="caution">
    <text evidence="3">The sequence shown here is derived from an EMBL/GenBank/DDBJ whole genome shotgun (WGS) entry which is preliminary data.</text>
</comment>
<feature type="compositionally biased region" description="Acidic residues" evidence="1">
    <location>
        <begin position="371"/>
        <end position="380"/>
    </location>
</feature>
<feature type="domain" description="T6SS Phospholipase effector Tle1-like catalytic" evidence="2">
    <location>
        <begin position="32"/>
        <end position="421"/>
    </location>
</feature>
<sequence length="639" mass="72686">MPRANRNSLNPPSDVRQGFPGSGYRPDGTERKNLVLCFDGTGNKFQGTSADSNILKIYRMLDREDGGFHYYQPGIGTYVTTRSLSHTSMAARLNSWYQKAKDSAIGSSFDEHVMGAYTFLMRYYSPGDDIFFFGFSRGSYTARFLAEMLDHVGLLSAGNEELIRFAWKTFAQWQQRTGKGPKEEDKKKQMFEFMRGFRETFSRPVRRIRFLGLFDTVNSVPRFENAWMQRSKFPYTARSSAKVIRHAVAIDERRAKFRQDLISQTSVSGPHRHHDDHLRYGRTETGQEQQQNQDDQLTIPEAPERFRRPSQARLLNGNELNPRYRRSSQRAHSRSISPGKVERKRPDNDLGSINTASSQVSLQPSNRALERDEDSDDEEAVQDIEEIWFPGCHADIGGGWPLSANEECPLSHGPLVWMVREAQKAGLQFDYEKMRRLQCHDDDFDMFSAMPKDTQGANHGLDIPEVQVTGNPGSDNGPLFAQGSSDEKARPKQPSTNTPNSTFVQALHVAATKGKLHDCLEYNNGLPMTSVLSWRIMEYLPFRRMDMQPDGSWKSISWPLPKGEVRDIPENAWIHHSAIRRMEHDENYRPGNLIIGGGGRGIKKAPKKYGIGQWEVLKEKGNPIGETFIRKGPSPDARM</sequence>
<evidence type="ECO:0000313" key="4">
    <source>
        <dbReference type="Proteomes" id="UP000324767"/>
    </source>
</evidence>
<feature type="compositionally biased region" description="Low complexity" evidence="1">
    <location>
        <begin position="287"/>
        <end position="296"/>
    </location>
</feature>
<dbReference type="AlphaFoldDB" id="A0A5M8PHV7"/>
<protein>
    <recommendedName>
        <fullName evidence="2">T6SS Phospholipase effector Tle1-like catalytic domain-containing protein</fullName>
    </recommendedName>
</protein>
<organism evidence="3 4">
    <name type="scientific">Lasallia pustulata</name>
    <dbReference type="NCBI Taxonomy" id="136370"/>
    <lineage>
        <taxon>Eukaryota</taxon>
        <taxon>Fungi</taxon>
        <taxon>Dikarya</taxon>
        <taxon>Ascomycota</taxon>
        <taxon>Pezizomycotina</taxon>
        <taxon>Lecanoromycetes</taxon>
        <taxon>OSLEUM clade</taxon>
        <taxon>Umbilicariomycetidae</taxon>
        <taxon>Umbilicariales</taxon>
        <taxon>Umbilicariaceae</taxon>
        <taxon>Lasallia</taxon>
    </lineage>
</organism>
<proteinExistence type="predicted"/>
<evidence type="ECO:0000259" key="2">
    <source>
        <dbReference type="Pfam" id="PF09994"/>
    </source>
</evidence>
<feature type="compositionally biased region" description="Polar residues" evidence="1">
    <location>
        <begin position="1"/>
        <end position="11"/>
    </location>
</feature>
<feature type="compositionally biased region" description="Basic residues" evidence="1">
    <location>
        <begin position="323"/>
        <end position="333"/>
    </location>
</feature>